<evidence type="ECO:0000313" key="2">
    <source>
        <dbReference type="Proteomes" id="UP000323000"/>
    </source>
</evidence>
<dbReference type="EMBL" id="VAHF01000004">
    <property type="protein sequence ID" value="TXG63723.1"/>
    <property type="molecule type" value="Genomic_DNA"/>
</dbReference>
<dbReference type="Proteomes" id="UP000323000">
    <property type="component" value="Chromosome 4"/>
</dbReference>
<comment type="caution">
    <text evidence="1">The sequence shown here is derived from an EMBL/GenBank/DDBJ whole genome shotgun (WGS) entry which is preliminary data.</text>
</comment>
<evidence type="ECO:0000313" key="1">
    <source>
        <dbReference type="EMBL" id="TXG63723.1"/>
    </source>
</evidence>
<reference evidence="2" key="1">
    <citation type="journal article" date="2019" name="Gigascience">
        <title>De novo genome assembly of the endangered Acer yangbiense, a plant species with extremely small populations endemic to Yunnan Province, China.</title>
        <authorList>
            <person name="Yang J."/>
            <person name="Wariss H.M."/>
            <person name="Tao L."/>
            <person name="Zhang R."/>
            <person name="Yun Q."/>
            <person name="Hollingsworth P."/>
            <person name="Dao Z."/>
            <person name="Luo G."/>
            <person name="Guo H."/>
            <person name="Ma Y."/>
            <person name="Sun W."/>
        </authorList>
    </citation>
    <scope>NUCLEOTIDE SEQUENCE [LARGE SCALE GENOMIC DNA]</scope>
    <source>
        <strain evidence="2">cv. Malutang</strain>
    </source>
</reference>
<name>A0A5C7I2J2_9ROSI</name>
<accession>A0A5C7I2J2</accession>
<organism evidence="1 2">
    <name type="scientific">Acer yangbiense</name>
    <dbReference type="NCBI Taxonomy" id="1000413"/>
    <lineage>
        <taxon>Eukaryota</taxon>
        <taxon>Viridiplantae</taxon>
        <taxon>Streptophyta</taxon>
        <taxon>Embryophyta</taxon>
        <taxon>Tracheophyta</taxon>
        <taxon>Spermatophyta</taxon>
        <taxon>Magnoliopsida</taxon>
        <taxon>eudicotyledons</taxon>
        <taxon>Gunneridae</taxon>
        <taxon>Pentapetalae</taxon>
        <taxon>rosids</taxon>
        <taxon>malvids</taxon>
        <taxon>Sapindales</taxon>
        <taxon>Sapindaceae</taxon>
        <taxon>Hippocastanoideae</taxon>
        <taxon>Acereae</taxon>
        <taxon>Acer</taxon>
    </lineage>
</organism>
<proteinExistence type="predicted"/>
<gene>
    <name evidence="1" type="ORF">EZV62_010717</name>
</gene>
<sequence length="111" mass="12573">MGQLAVTIENCTKVMLGWNSSNRVSLRSSILRYQGEFCRIYSPKLREDIMQVSQLRMASGGWNGQLIQELFDENEAEAILSIPASSNLRSDSVCWHYTSDGEYSVRSGYKL</sequence>
<protein>
    <submittedName>
        <fullName evidence="1">Uncharacterized protein</fullName>
    </submittedName>
</protein>
<keyword evidence="2" id="KW-1185">Reference proteome</keyword>
<dbReference type="OrthoDB" id="1743856at2759"/>
<dbReference type="AlphaFoldDB" id="A0A5C7I2J2"/>